<protein>
    <submittedName>
        <fullName evidence="1">Uncharacterized protein</fullName>
    </submittedName>
</protein>
<dbReference type="EMBL" id="LT629782">
    <property type="protein sequence ID" value="SDT99169.1"/>
    <property type="molecule type" value="Genomic_DNA"/>
</dbReference>
<gene>
    <name evidence="1" type="ORF">SAMN04490197_1774</name>
</gene>
<dbReference type="Proteomes" id="UP000183653">
    <property type="component" value="Chromosome I"/>
</dbReference>
<accession>A0A8B3XVM1</accession>
<proteinExistence type="predicted"/>
<dbReference type="OrthoDB" id="6905661at2"/>
<evidence type="ECO:0000313" key="2">
    <source>
        <dbReference type="Proteomes" id="UP000183653"/>
    </source>
</evidence>
<sequence>MPITNDNVSSAVAELQANADSRVVKNVEFVKNFDYIKNKPIEVTSNTLPTVTLKADGQERPVSFLYGDTQVAQIRNGAIYNAVIDSDIVEKHSQDRIAPGKASIKDGALSLGLNRFRVAGPAETETQKILTRLRGITDPEQRKAELTKLVANGSTQSAEGSMRLKMVNDPVRRAFESYYAKHALQDYFRSPDTYKTFVDISNNQVKYIKDNYVSAPLFEKYEAAWKNQSFDTRIVGLDQLQGFYTRAEKTLETLNISPEARTALFDIYKHRYLSYALKNEPDAETKLPAGHWDGVFDPIKAPGKGRIELNAREGNLFRQADSHNVGILRNIDATPRDLRLNEPFNIKYENDYQSQLLASASTRCPDRLEMQDPAHPDASKPSSYLKTFFEKGTGTYVNGPSGSIVIEQGAVRACKDVHANTRPDDLETYLAIQALLFIYVDGGHSMDEISYALTHPTVQDKLRQAFSEKPGFEHIGDKLFMNHGALENAAKDAAVFNDVLKAKDATHQQITHGNPAGQAARTTTKALALAQTVAARNVLYKPSDVLTQELAGAASALHRVVSNLSPQHRNLLGAHLLGEGRLLAGQTTDDLLAALARAGSAAASATDRAVAIALMGDIGGFYTTPGHADPGLMTALNRQLQAQGLEVPDAAAAQRMREHGGSAAVGPDKRAERKVRAFDSPADMPFRAGVHNSGLEADKALNVPASERIPDNRWAVFDIGTARVKETTEPLVGHMSASPAEILQAWDMLRGVSASDQYVGALPAQDAGRLTPMSDLTPAEQEQRYARAAGAGAFLVGLGYHSAVEVLEGTLVYTGQSIRGEGTLDPSQRDSAHVFGHGAATELMSELFKAGTAT</sequence>
<name>A0A8B3XVM1_9PSED</name>
<keyword evidence="2" id="KW-1185">Reference proteome</keyword>
<organism evidence="1 2">
    <name type="scientific">Pseudomonas orientalis</name>
    <dbReference type="NCBI Taxonomy" id="76758"/>
    <lineage>
        <taxon>Bacteria</taxon>
        <taxon>Pseudomonadati</taxon>
        <taxon>Pseudomonadota</taxon>
        <taxon>Gammaproteobacteria</taxon>
        <taxon>Pseudomonadales</taxon>
        <taxon>Pseudomonadaceae</taxon>
        <taxon>Pseudomonas</taxon>
    </lineage>
</organism>
<reference evidence="1 2" key="1">
    <citation type="submission" date="2016-10" db="EMBL/GenBank/DDBJ databases">
        <authorList>
            <person name="Varghese N."/>
            <person name="Submissions S."/>
        </authorList>
    </citation>
    <scope>NUCLEOTIDE SEQUENCE [LARGE SCALE GENOMIC DNA]</scope>
    <source>
        <strain evidence="1 2">BS2775</strain>
    </source>
</reference>
<dbReference type="AlphaFoldDB" id="A0A8B3XVM1"/>
<dbReference type="RefSeq" id="WP_057721488.1">
    <property type="nucleotide sequence ID" value="NZ_JYLM01000001.1"/>
</dbReference>
<evidence type="ECO:0000313" key="1">
    <source>
        <dbReference type="EMBL" id="SDT99169.1"/>
    </source>
</evidence>